<dbReference type="EC" id="2.7.6.1" evidence="4"/>
<evidence type="ECO:0000256" key="10">
    <source>
        <dbReference type="ARBA" id="ARBA00022840"/>
    </source>
</evidence>
<dbReference type="PANTHER" id="PTHR10210:SF32">
    <property type="entry name" value="RIBOSE-PHOSPHATE PYROPHOSPHOKINASE 2"/>
    <property type="match status" value="1"/>
</dbReference>
<gene>
    <name evidence="14" type="ORF">SSP0437_LOCUS11938</name>
</gene>
<dbReference type="InterPro" id="IPR005946">
    <property type="entry name" value="Rib-P_diPkinase"/>
</dbReference>
<evidence type="ECO:0000256" key="11">
    <source>
        <dbReference type="ARBA" id="ARBA00022842"/>
    </source>
</evidence>
<evidence type="ECO:0000256" key="3">
    <source>
        <dbReference type="ARBA" id="ARBA00006478"/>
    </source>
</evidence>
<accession>A0A7S1VST8</accession>
<dbReference type="CDD" id="cd06223">
    <property type="entry name" value="PRTases_typeI"/>
    <property type="match status" value="1"/>
</dbReference>
<dbReference type="FunFam" id="3.40.50.2020:FF:000001">
    <property type="entry name" value="Ribose-phosphate pyrophosphokinase"/>
    <property type="match status" value="1"/>
</dbReference>
<keyword evidence="10" id="KW-0067">ATP-binding</keyword>
<evidence type="ECO:0000313" key="14">
    <source>
        <dbReference type="EMBL" id="CAD9308496.1"/>
    </source>
</evidence>
<reference evidence="14" key="1">
    <citation type="submission" date="2021-01" db="EMBL/GenBank/DDBJ databases">
        <authorList>
            <person name="Corre E."/>
            <person name="Pelletier E."/>
            <person name="Niang G."/>
            <person name="Scheremetjew M."/>
            <person name="Finn R."/>
            <person name="Kale V."/>
            <person name="Holt S."/>
            <person name="Cochrane G."/>
            <person name="Meng A."/>
            <person name="Brown T."/>
            <person name="Cohen L."/>
        </authorList>
    </citation>
    <scope>NUCLEOTIDE SEQUENCE</scope>
    <source>
        <strain evidence="14">ATCC 50979</strain>
    </source>
</reference>
<dbReference type="GO" id="GO:0016301">
    <property type="term" value="F:kinase activity"/>
    <property type="evidence" value="ECO:0007669"/>
    <property type="project" value="UniProtKB-KW"/>
</dbReference>
<dbReference type="GO" id="GO:0005737">
    <property type="term" value="C:cytoplasm"/>
    <property type="evidence" value="ECO:0007669"/>
    <property type="project" value="TreeGrafter"/>
</dbReference>
<organism evidence="14">
    <name type="scientific">Sexangularia sp. CB-2014</name>
    <dbReference type="NCBI Taxonomy" id="1486929"/>
    <lineage>
        <taxon>Eukaryota</taxon>
        <taxon>Amoebozoa</taxon>
        <taxon>Tubulinea</taxon>
        <taxon>Elardia</taxon>
        <taxon>Arcellinida</taxon>
        <taxon>Arcellinida incertae sedis</taxon>
        <taxon>Sexangularia</taxon>
    </lineage>
</organism>
<evidence type="ECO:0000256" key="12">
    <source>
        <dbReference type="ARBA" id="ARBA00049535"/>
    </source>
</evidence>
<dbReference type="AlphaFoldDB" id="A0A7S1VST8"/>
<keyword evidence="6" id="KW-0479">Metal-binding</keyword>
<dbReference type="InterPro" id="IPR000836">
    <property type="entry name" value="PRTase_dom"/>
</dbReference>
<evidence type="ECO:0000256" key="8">
    <source>
        <dbReference type="ARBA" id="ARBA00022741"/>
    </source>
</evidence>
<dbReference type="SUPFAM" id="SSF53271">
    <property type="entry name" value="PRTase-like"/>
    <property type="match status" value="1"/>
</dbReference>
<dbReference type="GO" id="GO:0002189">
    <property type="term" value="C:ribose phosphate diphosphokinase complex"/>
    <property type="evidence" value="ECO:0007669"/>
    <property type="project" value="TreeGrafter"/>
</dbReference>
<comment type="catalytic activity">
    <reaction evidence="12">
        <text>D-ribose 5-phosphate + ATP = 5-phospho-alpha-D-ribose 1-diphosphate + AMP + H(+)</text>
        <dbReference type="Rhea" id="RHEA:15609"/>
        <dbReference type="ChEBI" id="CHEBI:15378"/>
        <dbReference type="ChEBI" id="CHEBI:30616"/>
        <dbReference type="ChEBI" id="CHEBI:58017"/>
        <dbReference type="ChEBI" id="CHEBI:78346"/>
        <dbReference type="ChEBI" id="CHEBI:456215"/>
        <dbReference type="EC" id="2.7.6.1"/>
    </reaction>
</comment>
<name>A0A7S1VST8_9EUKA</name>
<keyword evidence="11" id="KW-0460">Magnesium</keyword>
<dbReference type="PANTHER" id="PTHR10210">
    <property type="entry name" value="RIBOSE-PHOSPHATE DIPHOSPHOKINASE FAMILY MEMBER"/>
    <property type="match status" value="1"/>
</dbReference>
<keyword evidence="9" id="KW-0418">Kinase</keyword>
<comment type="cofactor">
    <cofactor evidence="1">
        <name>Mg(2+)</name>
        <dbReference type="ChEBI" id="CHEBI:18420"/>
    </cofactor>
</comment>
<feature type="domain" description="Ribose-phosphate pyrophosphokinase N-terminal" evidence="13">
    <location>
        <begin position="17"/>
        <end position="133"/>
    </location>
</feature>
<dbReference type="FunFam" id="3.40.50.2020:FF:000002">
    <property type="entry name" value="Ribose-phosphate pyrophosphokinase"/>
    <property type="match status" value="1"/>
</dbReference>
<dbReference type="NCBIfam" id="TIGR01251">
    <property type="entry name" value="ribP_PPkin"/>
    <property type="match status" value="1"/>
</dbReference>
<comment type="pathway">
    <text evidence="2">Metabolic intermediate biosynthesis; 5-phospho-alpha-D-ribose 1-diphosphate biosynthesis; 5-phospho-alpha-D-ribose 1-diphosphate from D-ribose 5-phosphate (route I): step 1/1.</text>
</comment>
<protein>
    <recommendedName>
        <fullName evidence="4">ribose-phosphate diphosphokinase</fullName>
        <ecNumber evidence="4">2.7.6.1</ecNumber>
    </recommendedName>
</protein>
<comment type="similarity">
    <text evidence="3">Belongs to the ribose-phosphate pyrophosphokinase family.</text>
</comment>
<evidence type="ECO:0000259" key="13">
    <source>
        <dbReference type="Pfam" id="PF13793"/>
    </source>
</evidence>
<evidence type="ECO:0000256" key="1">
    <source>
        <dbReference type="ARBA" id="ARBA00001946"/>
    </source>
</evidence>
<dbReference type="InterPro" id="IPR029099">
    <property type="entry name" value="Pribosyltran_N"/>
</dbReference>
<evidence type="ECO:0000256" key="9">
    <source>
        <dbReference type="ARBA" id="ARBA00022777"/>
    </source>
</evidence>
<evidence type="ECO:0000256" key="5">
    <source>
        <dbReference type="ARBA" id="ARBA00022679"/>
    </source>
</evidence>
<keyword evidence="7" id="KW-0545">Nucleotide biosynthesis</keyword>
<evidence type="ECO:0000256" key="2">
    <source>
        <dbReference type="ARBA" id="ARBA00004996"/>
    </source>
</evidence>
<dbReference type="SMART" id="SM01400">
    <property type="entry name" value="Pribosyltran_N"/>
    <property type="match status" value="1"/>
</dbReference>
<dbReference type="Pfam" id="PF13793">
    <property type="entry name" value="Pribosyltran_N"/>
    <property type="match status" value="1"/>
</dbReference>
<dbReference type="GO" id="GO:0004749">
    <property type="term" value="F:ribose phosphate diphosphokinase activity"/>
    <property type="evidence" value="ECO:0007669"/>
    <property type="project" value="UniProtKB-EC"/>
</dbReference>
<dbReference type="GO" id="GO:0000287">
    <property type="term" value="F:magnesium ion binding"/>
    <property type="evidence" value="ECO:0007669"/>
    <property type="project" value="InterPro"/>
</dbReference>
<keyword evidence="5" id="KW-0808">Transferase</keyword>
<sequence>MSKVARTAERDEGSYTIRLIAGSANKELAESVANLLAHQLEDVSVGRFADGEIKIHIHNNVRGADVYILQPTCPPVNDNMMELLFMLHTLNLSSARRITAVLPYYGYARQDRKERARTPISAAAVASLIETMGPHRVVTLDLHCGQIQGFFRNVPVDNLFAENEFLERVYSLGLDPTALVIVSPDAGGVSRARRVADKCGAYGVVTILKRRVTAGQVDSMQLVGDVEGKVAIIWDDIIDTAGTICKAAGLLKEAGATKVYGCATHGVLSGPALERISKSEMEEVWVSDSIPQGDNAQVCKKLQVVSIAPLLAEAIHRLHNEESLSRLFTTSHSVRKQEALEGRASTPLKRPRK</sequence>
<evidence type="ECO:0000256" key="7">
    <source>
        <dbReference type="ARBA" id="ARBA00022727"/>
    </source>
</evidence>
<dbReference type="NCBIfam" id="NF002320">
    <property type="entry name" value="PRK01259.1"/>
    <property type="match status" value="1"/>
</dbReference>
<dbReference type="GO" id="GO:0005524">
    <property type="term" value="F:ATP binding"/>
    <property type="evidence" value="ECO:0007669"/>
    <property type="project" value="UniProtKB-KW"/>
</dbReference>
<proteinExistence type="inferred from homology"/>
<dbReference type="GO" id="GO:0006015">
    <property type="term" value="P:5-phosphoribose 1-diphosphate biosynthetic process"/>
    <property type="evidence" value="ECO:0007669"/>
    <property type="project" value="TreeGrafter"/>
</dbReference>
<dbReference type="InterPro" id="IPR029057">
    <property type="entry name" value="PRTase-like"/>
</dbReference>
<evidence type="ECO:0000256" key="6">
    <source>
        <dbReference type="ARBA" id="ARBA00022723"/>
    </source>
</evidence>
<dbReference type="Gene3D" id="3.40.50.2020">
    <property type="match status" value="2"/>
</dbReference>
<dbReference type="EMBL" id="HBGL01015253">
    <property type="protein sequence ID" value="CAD9308496.1"/>
    <property type="molecule type" value="Transcribed_RNA"/>
</dbReference>
<dbReference type="Pfam" id="PF14572">
    <property type="entry name" value="Pribosyl_synth"/>
    <property type="match status" value="1"/>
</dbReference>
<evidence type="ECO:0000256" key="4">
    <source>
        <dbReference type="ARBA" id="ARBA00013247"/>
    </source>
</evidence>
<keyword evidence="8" id="KW-0547">Nucleotide-binding</keyword>
<dbReference type="GO" id="GO:0006164">
    <property type="term" value="P:purine nucleotide biosynthetic process"/>
    <property type="evidence" value="ECO:0007669"/>
    <property type="project" value="TreeGrafter"/>
</dbReference>